<organism evidence="7 8">
    <name type="scientific">Sporichthya brevicatena</name>
    <dbReference type="NCBI Taxonomy" id="171442"/>
    <lineage>
        <taxon>Bacteria</taxon>
        <taxon>Bacillati</taxon>
        <taxon>Actinomycetota</taxon>
        <taxon>Actinomycetes</taxon>
        <taxon>Sporichthyales</taxon>
        <taxon>Sporichthyaceae</taxon>
        <taxon>Sporichthya</taxon>
    </lineage>
</organism>
<dbReference type="InterPro" id="IPR027417">
    <property type="entry name" value="P-loop_NTPase"/>
</dbReference>
<evidence type="ECO:0000256" key="3">
    <source>
        <dbReference type="ARBA" id="ARBA00022741"/>
    </source>
</evidence>
<evidence type="ECO:0000313" key="7">
    <source>
        <dbReference type="EMBL" id="GAA0637160.1"/>
    </source>
</evidence>
<accession>A0ABN1HCW6</accession>
<dbReference type="InterPro" id="IPR017871">
    <property type="entry name" value="ABC_transporter-like_CS"/>
</dbReference>
<protein>
    <submittedName>
        <fullName evidence="7">ABC transporter ATP-binding protein</fullName>
    </submittedName>
</protein>
<keyword evidence="5" id="KW-0029">Amino-acid transport</keyword>
<dbReference type="InterPro" id="IPR003439">
    <property type="entry name" value="ABC_transporter-like_ATP-bd"/>
</dbReference>
<evidence type="ECO:0000313" key="8">
    <source>
        <dbReference type="Proteomes" id="UP001500957"/>
    </source>
</evidence>
<evidence type="ECO:0000256" key="4">
    <source>
        <dbReference type="ARBA" id="ARBA00022840"/>
    </source>
</evidence>
<gene>
    <name evidence="7" type="ORF">GCM10009547_46860</name>
</gene>
<dbReference type="PANTHER" id="PTHR43820">
    <property type="entry name" value="HIGH-AFFINITY BRANCHED-CHAIN AMINO ACID TRANSPORT ATP-BINDING PROTEIN LIVF"/>
    <property type="match status" value="1"/>
</dbReference>
<comment type="caution">
    <text evidence="7">The sequence shown here is derived from an EMBL/GenBank/DDBJ whole genome shotgun (WGS) entry which is preliminary data.</text>
</comment>
<dbReference type="CDD" id="cd03224">
    <property type="entry name" value="ABC_TM1139_LivF_branched"/>
    <property type="match status" value="1"/>
</dbReference>
<keyword evidence="4 7" id="KW-0067">ATP-binding</keyword>
<reference evidence="7 8" key="1">
    <citation type="journal article" date="2019" name="Int. J. Syst. Evol. Microbiol.">
        <title>The Global Catalogue of Microorganisms (GCM) 10K type strain sequencing project: providing services to taxonomists for standard genome sequencing and annotation.</title>
        <authorList>
            <consortium name="The Broad Institute Genomics Platform"/>
            <consortium name="The Broad Institute Genome Sequencing Center for Infectious Disease"/>
            <person name="Wu L."/>
            <person name="Ma J."/>
        </authorList>
    </citation>
    <scope>NUCLEOTIDE SEQUENCE [LARGE SCALE GENOMIC DNA]</scope>
    <source>
        <strain evidence="7 8">JCM 10671</strain>
    </source>
</reference>
<evidence type="ECO:0000256" key="2">
    <source>
        <dbReference type="ARBA" id="ARBA00022448"/>
    </source>
</evidence>
<proteinExistence type="inferred from homology"/>
<dbReference type="SUPFAM" id="SSF52540">
    <property type="entry name" value="P-loop containing nucleoside triphosphate hydrolases"/>
    <property type="match status" value="1"/>
</dbReference>
<keyword evidence="2" id="KW-0813">Transport</keyword>
<dbReference type="Gene3D" id="3.40.50.300">
    <property type="entry name" value="P-loop containing nucleotide triphosphate hydrolases"/>
    <property type="match status" value="1"/>
</dbReference>
<evidence type="ECO:0000256" key="5">
    <source>
        <dbReference type="ARBA" id="ARBA00022970"/>
    </source>
</evidence>
<sequence>MLTVHQLIAGYSGQAVLHRVDLEVRGGEVISLLGANGAGKSTLLKTVMGTVPVIAGSIRLGDQDITRWPAHRRVAAGIGFSPEGRRIFANLTVEENLLIGATSMRKAHRRDQMSYAAELFPILGERIGQRAGTLSGGEQQMLAVARAMMTKPQLLLVEEPSQGLAPMVVDHIYETLRGIAADSGVAVLIAEQFQQVREEFSDRILVIDKGQIVPDEELATAIPGEGSA</sequence>
<dbReference type="EMBL" id="BAAAHE010000052">
    <property type="protein sequence ID" value="GAA0637160.1"/>
    <property type="molecule type" value="Genomic_DNA"/>
</dbReference>
<dbReference type="Proteomes" id="UP001500957">
    <property type="component" value="Unassembled WGS sequence"/>
</dbReference>
<keyword evidence="3" id="KW-0547">Nucleotide-binding</keyword>
<comment type="similarity">
    <text evidence="1">Belongs to the ABC transporter superfamily.</text>
</comment>
<dbReference type="PROSITE" id="PS50893">
    <property type="entry name" value="ABC_TRANSPORTER_2"/>
    <property type="match status" value="1"/>
</dbReference>
<dbReference type="InterPro" id="IPR052156">
    <property type="entry name" value="BCAA_Transport_ATP-bd_LivF"/>
</dbReference>
<evidence type="ECO:0000256" key="1">
    <source>
        <dbReference type="ARBA" id="ARBA00005417"/>
    </source>
</evidence>
<dbReference type="PANTHER" id="PTHR43820:SF4">
    <property type="entry name" value="HIGH-AFFINITY BRANCHED-CHAIN AMINO ACID TRANSPORT ATP-BINDING PROTEIN LIVF"/>
    <property type="match status" value="1"/>
</dbReference>
<keyword evidence="8" id="KW-1185">Reference proteome</keyword>
<evidence type="ECO:0000259" key="6">
    <source>
        <dbReference type="PROSITE" id="PS50893"/>
    </source>
</evidence>
<dbReference type="InterPro" id="IPR003593">
    <property type="entry name" value="AAA+_ATPase"/>
</dbReference>
<dbReference type="SMART" id="SM00382">
    <property type="entry name" value="AAA"/>
    <property type="match status" value="1"/>
</dbReference>
<dbReference type="Pfam" id="PF00005">
    <property type="entry name" value="ABC_tran"/>
    <property type="match status" value="1"/>
</dbReference>
<feature type="domain" description="ABC transporter" evidence="6">
    <location>
        <begin position="2"/>
        <end position="228"/>
    </location>
</feature>
<dbReference type="GO" id="GO:0005524">
    <property type="term" value="F:ATP binding"/>
    <property type="evidence" value="ECO:0007669"/>
    <property type="project" value="UniProtKB-KW"/>
</dbReference>
<name>A0ABN1HCW6_9ACTN</name>
<dbReference type="PROSITE" id="PS00211">
    <property type="entry name" value="ABC_TRANSPORTER_1"/>
    <property type="match status" value="1"/>
</dbReference>